<dbReference type="InterPro" id="IPR008965">
    <property type="entry name" value="CBM2/CBM3_carb-bd_dom_sf"/>
</dbReference>
<dbReference type="SUPFAM" id="SSF49384">
    <property type="entry name" value="Carbohydrate-binding domain"/>
    <property type="match status" value="1"/>
</dbReference>
<dbReference type="GO" id="GO:0008810">
    <property type="term" value="F:cellulase activity"/>
    <property type="evidence" value="ECO:0007669"/>
    <property type="project" value="UniProtKB-EC"/>
</dbReference>
<dbReference type="InterPro" id="IPR017853">
    <property type="entry name" value="GH"/>
</dbReference>
<dbReference type="InterPro" id="IPR001919">
    <property type="entry name" value="CBD2"/>
</dbReference>
<name>A0A919MKL7_9ACTN</name>
<dbReference type="Pfam" id="PF00553">
    <property type="entry name" value="CBM_2"/>
    <property type="match status" value="1"/>
</dbReference>
<sequence>MIRRVALAAAAAGALAAGLITAVAMPADAATGGTGTGYLHTNGNKIVDSTGATVRLTGINWFGMETDNKTFHGLWASNTWRGQLDTMASLGYNTLRIPFSDDALKPGATASGINDFVNPDLVGLSPLQILDKVIAYSGSKGMRVILDRHRPTAAGQTALWYTAAVPESTWIANWKSLAQRYAGNTTVIGADLHNEPHAEGTNPAATGSCWGCGVQERDWRLAAERAGNAILSVQPNWLIFVEGVSCPSGGLSDVWDNDTSNDEDCGWWGGNLSKAGQYPVRLSVANRLVYSPHEYATSVYHQKWFDDPAYPANMPAIWDKYWGYLYKQNIAPIMMGEFGTTLTSNIDKVWLTELLKYTGTGVNGMSFTYWSWNPNSGDTGGIANDDWTTVNQAKQAIISPYLIAPVPAGGTSSPTVSPTGSTTASPTVSPTVSPTASTSPSTGSGACALTYKQDNAWQGGFQGSLTIKNTGTAAVNPWSATWAWPSGVTLVSSWNATVTQSGTSVTAAAPSYASSLAAGASVTVGFTANGTAATPSSVKLNGAACA</sequence>
<evidence type="ECO:0000313" key="11">
    <source>
        <dbReference type="EMBL" id="GIE11312.1"/>
    </source>
</evidence>
<feature type="domain" description="CBM2" evidence="10">
    <location>
        <begin position="440"/>
        <end position="546"/>
    </location>
</feature>
<dbReference type="Gene3D" id="3.20.20.80">
    <property type="entry name" value="Glycosidases"/>
    <property type="match status" value="1"/>
</dbReference>
<dbReference type="InterPro" id="IPR012291">
    <property type="entry name" value="CBM2_carb-bd_dom_sf"/>
</dbReference>
<gene>
    <name evidence="11" type="ORF">Afe05nite_31520</name>
</gene>
<dbReference type="SUPFAM" id="SSF51445">
    <property type="entry name" value="(Trans)glycosidases"/>
    <property type="match status" value="1"/>
</dbReference>
<dbReference type="GO" id="GO:0030247">
    <property type="term" value="F:polysaccharide binding"/>
    <property type="evidence" value="ECO:0007669"/>
    <property type="project" value="UniProtKB-UniRule"/>
</dbReference>
<dbReference type="AlphaFoldDB" id="A0A919MKL7"/>
<dbReference type="PROSITE" id="PS00659">
    <property type="entry name" value="GLYCOSYL_HYDROL_F5"/>
    <property type="match status" value="1"/>
</dbReference>
<dbReference type="PANTHER" id="PTHR35923:SF2">
    <property type="entry name" value="ENDOGLUCANASE"/>
    <property type="match status" value="1"/>
</dbReference>
<evidence type="ECO:0000256" key="5">
    <source>
        <dbReference type="ARBA" id="ARBA00023295"/>
    </source>
</evidence>
<keyword evidence="3 7" id="KW-0136">Cellulose degradation</keyword>
<feature type="signal peptide" evidence="9">
    <location>
        <begin position="1"/>
        <end position="29"/>
    </location>
</feature>
<comment type="similarity">
    <text evidence="7">Belongs to the glycosyl hydrolase 5 (cellulase A) family.</text>
</comment>
<keyword evidence="4 7" id="KW-0119">Carbohydrate metabolism</keyword>
<keyword evidence="2 7" id="KW-0378">Hydrolase</keyword>
<dbReference type="PROSITE" id="PS51173">
    <property type="entry name" value="CBM2"/>
    <property type="match status" value="1"/>
</dbReference>
<evidence type="ECO:0000256" key="6">
    <source>
        <dbReference type="ARBA" id="ARBA00023326"/>
    </source>
</evidence>
<dbReference type="Pfam" id="PF00150">
    <property type="entry name" value="Cellulase"/>
    <property type="match status" value="1"/>
</dbReference>
<evidence type="ECO:0000256" key="4">
    <source>
        <dbReference type="ARBA" id="ARBA00023277"/>
    </source>
</evidence>
<dbReference type="PANTHER" id="PTHR35923">
    <property type="entry name" value="MAJOR EXTRACELLULAR ENDOGLUCANASE"/>
    <property type="match status" value="1"/>
</dbReference>
<dbReference type="Gene3D" id="2.60.40.290">
    <property type="match status" value="1"/>
</dbReference>
<dbReference type="InterPro" id="IPR018087">
    <property type="entry name" value="Glyco_hydro_5_CS"/>
</dbReference>
<keyword evidence="6 7" id="KW-0624">Polysaccharide degradation</keyword>
<evidence type="ECO:0000313" key="12">
    <source>
        <dbReference type="Proteomes" id="UP000598174"/>
    </source>
</evidence>
<dbReference type="RefSeq" id="WP_203817854.1">
    <property type="nucleotide sequence ID" value="NZ_BAAABP010000058.1"/>
</dbReference>
<protein>
    <recommendedName>
        <fullName evidence="7">Endoglucanase</fullName>
        <ecNumber evidence="7">3.2.1.4</ecNumber>
    </recommendedName>
</protein>
<accession>A0A919MKL7</accession>
<reference evidence="11" key="1">
    <citation type="submission" date="2021-01" db="EMBL/GenBank/DDBJ databases">
        <title>Whole genome shotgun sequence of Actinoplanes ferrugineus NBRC 15555.</title>
        <authorList>
            <person name="Komaki H."/>
            <person name="Tamura T."/>
        </authorList>
    </citation>
    <scope>NUCLEOTIDE SEQUENCE</scope>
    <source>
        <strain evidence="11">NBRC 15555</strain>
    </source>
</reference>
<proteinExistence type="inferred from homology"/>
<dbReference type="InterPro" id="IPR001547">
    <property type="entry name" value="Glyco_hydro_5"/>
</dbReference>
<comment type="catalytic activity">
    <reaction evidence="1 7">
        <text>Endohydrolysis of (1-&gt;4)-beta-D-glucosidic linkages in cellulose, lichenin and cereal beta-D-glucans.</text>
        <dbReference type="EC" id="3.2.1.4"/>
    </reaction>
</comment>
<dbReference type="SMART" id="SM00637">
    <property type="entry name" value="CBD_II"/>
    <property type="match status" value="1"/>
</dbReference>
<keyword evidence="12" id="KW-1185">Reference proteome</keyword>
<dbReference type="EC" id="3.2.1.4" evidence="7"/>
<evidence type="ECO:0000256" key="7">
    <source>
        <dbReference type="RuleBase" id="RU361153"/>
    </source>
</evidence>
<evidence type="ECO:0000256" key="1">
    <source>
        <dbReference type="ARBA" id="ARBA00000966"/>
    </source>
</evidence>
<organism evidence="11 12">
    <name type="scientific">Paractinoplanes ferrugineus</name>
    <dbReference type="NCBI Taxonomy" id="113564"/>
    <lineage>
        <taxon>Bacteria</taxon>
        <taxon>Bacillati</taxon>
        <taxon>Actinomycetota</taxon>
        <taxon>Actinomycetes</taxon>
        <taxon>Micromonosporales</taxon>
        <taxon>Micromonosporaceae</taxon>
        <taxon>Paractinoplanes</taxon>
    </lineage>
</organism>
<dbReference type="Proteomes" id="UP000598174">
    <property type="component" value="Unassembled WGS sequence"/>
</dbReference>
<dbReference type="GO" id="GO:0030245">
    <property type="term" value="P:cellulose catabolic process"/>
    <property type="evidence" value="ECO:0007669"/>
    <property type="project" value="UniProtKB-KW"/>
</dbReference>
<evidence type="ECO:0000256" key="3">
    <source>
        <dbReference type="ARBA" id="ARBA00023001"/>
    </source>
</evidence>
<evidence type="ECO:0000259" key="10">
    <source>
        <dbReference type="PROSITE" id="PS51173"/>
    </source>
</evidence>
<feature type="chain" id="PRO_5036857743" description="Endoglucanase" evidence="9">
    <location>
        <begin position="30"/>
        <end position="546"/>
    </location>
</feature>
<evidence type="ECO:0000256" key="9">
    <source>
        <dbReference type="SAM" id="SignalP"/>
    </source>
</evidence>
<dbReference type="EMBL" id="BOMM01000028">
    <property type="protein sequence ID" value="GIE11312.1"/>
    <property type="molecule type" value="Genomic_DNA"/>
</dbReference>
<keyword evidence="9" id="KW-0732">Signal</keyword>
<feature type="region of interest" description="Disordered" evidence="8">
    <location>
        <begin position="412"/>
        <end position="443"/>
    </location>
</feature>
<comment type="caution">
    <text evidence="11">The sequence shown here is derived from an EMBL/GenBank/DDBJ whole genome shotgun (WGS) entry which is preliminary data.</text>
</comment>
<evidence type="ECO:0000256" key="2">
    <source>
        <dbReference type="ARBA" id="ARBA00022801"/>
    </source>
</evidence>
<evidence type="ECO:0000256" key="8">
    <source>
        <dbReference type="SAM" id="MobiDB-lite"/>
    </source>
</evidence>
<keyword evidence="5 7" id="KW-0326">Glycosidase</keyword>